<dbReference type="InterPro" id="IPR036390">
    <property type="entry name" value="WH_DNA-bd_sf"/>
</dbReference>
<proteinExistence type="predicted"/>
<dbReference type="Pfam" id="PF01614">
    <property type="entry name" value="IclR_C"/>
    <property type="match status" value="1"/>
</dbReference>
<protein>
    <submittedName>
        <fullName evidence="6">IclR family transcriptional regulator</fullName>
    </submittedName>
</protein>
<comment type="caution">
    <text evidence="6">The sequence shown here is derived from an EMBL/GenBank/DDBJ whole genome shotgun (WGS) entry which is preliminary data.</text>
</comment>
<dbReference type="InterPro" id="IPR014757">
    <property type="entry name" value="Tscrpt_reg_IclR_C"/>
</dbReference>
<gene>
    <name evidence="6" type="ORF">OKJ99_25330</name>
</gene>
<evidence type="ECO:0000313" key="7">
    <source>
        <dbReference type="Proteomes" id="UP001354931"/>
    </source>
</evidence>
<keyword evidence="3" id="KW-0804">Transcription</keyword>
<dbReference type="SUPFAM" id="SSF46785">
    <property type="entry name" value="Winged helix' DNA-binding domain"/>
    <property type="match status" value="1"/>
</dbReference>
<dbReference type="InterPro" id="IPR005471">
    <property type="entry name" value="Tscrpt_reg_IclR_N"/>
</dbReference>
<dbReference type="EMBL" id="JAOZYC010000136">
    <property type="protein sequence ID" value="MEB8340827.1"/>
    <property type="molecule type" value="Genomic_DNA"/>
</dbReference>
<dbReference type="RefSeq" id="WP_326019780.1">
    <property type="nucleotide sequence ID" value="NZ_JAOZYC010000136.1"/>
</dbReference>
<keyword evidence="2" id="KW-0238">DNA-binding</keyword>
<evidence type="ECO:0000259" key="5">
    <source>
        <dbReference type="PROSITE" id="PS51078"/>
    </source>
</evidence>
<sequence length="263" mass="28902">MADTSAEGARRHGLSRDLRLLDVLALHEAEHGRGLGVVELAARSGREKSQVSRALKALAEEGVVERDADTLEYRLGWRLLSLVARTAENRLVRVASPVMRRLAAEIEETCHLCVLRDAEVLTLLSVSAHDFRAHGWEGKGVPAARTSAGRVLLLDATPDELYVRLGMDDLSDGFDGSLVHSVQELWQRIQEARQRGFAEVREEFESDLVGVSAPIRDFRGRVVAALNVGAPADRFADRLQRTGRITVGAADRVSAALGWERAR</sequence>
<feature type="domain" description="IclR-ED" evidence="5">
    <location>
        <begin position="78"/>
        <end position="259"/>
    </location>
</feature>
<dbReference type="PROSITE" id="PS51077">
    <property type="entry name" value="HTH_ICLR"/>
    <property type="match status" value="1"/>
</dbReference>
<accession>A0ABU6FDE9</accession>
<evidence type="ECO:0000259" key="4">
    <source>
        <dbReference type="PROSITE" id="PS51077"/>
    </source>
</evidence>
<dbReference type="SMART" id="SM00346">
    <property type="entry name" value="HTH_ICLR"/>
    <property type="match status" value="1"/>
</dbReference>
<dbReference type="InterPro" id="IPR050707">
    <property type="entry name" value="HTH_MetabolicPath_Reg"/>
</dbReference>
<dbReference type="InterPro" id="IPR036388">
    <property type="entry name" value="WH-like_DNA-bd_sf"/>
</dbReference>
<organism evidence="6 7">
    <name type="scientific">Streptomyces endophyticus</name>
    <dbReference type="NCBI Taxonomy" id="714166"/>
    <lineage>
        <taxon>Bacteria</taxon>
        <taxon>Bacillati</taxon>
        <taxon>Actinomycetota</taxon>
        <taxon>Actinomycetes</taxon>
        <taxon>Kitasatosporales</taxon>
        <taxon>Streptomycetaceae</taxon>
        <taxon>Streptomyces</taxon>
    </lineage>
</organism>
<dbReference type="PANTHER" id="PTHR30136:SF24">
    <property type="entry name" value="HTH-TYPE TRANSCRIPTIONAL REPRESSOR ALLR"/>
    <property type="match status" value="1"/>
</dbReference>
<dbReference type="Gene3D" id="3.30.450.40">
    <property type="match status" value="1"/>
</dbReference>
<keyword evidence="7" id="KW-1185">Reference proteome</keyword>
<dbReference type="Gene3D" id="1.10.10.10">
    <property type="entry name" value="Winged helix-like DNA-binding domain superfamily/Winged helix DNA-binding domain"/>
    <property type="match status" value="1"/>
</dbReference>
<dbReference type="Pfam" id="PF09339">
    <property type="entry name" value="HTH_IclR"/>
    <property type="match status" value="1"/>
</dbReference>
<evidence type="ECO:0000256" key="2">
    <source>
        <dbReference type="ARBA" id="ARBA00023125"/>
    </source>
</evidence>
<evidence type="ECO:0000256" key="1">
    <source>
        <dbReference type="ARBA" id="ARBA00023015"/>
    </source>
</evidence>
<dbReference type="SUPFAM" id="SSF55781">
    <property type="entry name" value="GAF domain-like"/>
    <property type="match status" value="1"/>
</dbReference>
<dbReference type="PROSITE" id="PS51078">
    <property type="entry name" value="ICLR_ED"/>
    <property type="match status" value="1"/>
</dbReference>
<name>A0ABU6FDE9_9ACTN</name>
<reference evidence="6 7" key="1">
    <citation type="submission" date="2022-10" db="EMBL/GenBank/DDBJ databases">
        <authorList>
            <person name="Xie J."/>
            <person name="Shen N."/>
        </authorList>
    </citation>
    <scope>NUCLEOTIDE SEQUENCE [LARGE SCALE GENOMIC DNA]</scope>
    <source>
        <strain evidence="6 7">YIM65594</strain>
    </source>
</reference>
<evidence type="ECO:0000313" key="6">
    <source>
        <dbReference type="EMBL" id="MEB8340827.1"/>
    </source>
</evidence>
<dbReference type="InterPro" id="IPR029016">
    <property type="entry name" value="GAF-like_dom_sf"/>
</dbReference>
<keyword evidence="1" id="KW-0805">Transcription regulation</keyword>
<evidence type="ECO:0000256" key="3">
    <source>
        <dbReference type="ARBA" id="ARBA00023163"/>
    </source>
</evidence>
<dbReference type="Proteomes" id="UP001354931">
    <property type="component" value="Unassembled WGS sequence"/>
</dbReference>
<feature type="domain" description="HTH iclR-type" evidence="4">
    <location>
        <begin position="11"/>
        <end position="77"/>
    </location>
</feature>
<dbReference type="PANTHER" id="PTHR30136">
    <property type="entry name" value="HELIX-TURN-HELIX TRANSCRIPTIONAL REGULATOR, ICLR FAMILY"/>
    <property type="match status" value="1"/>
</dbReference>